<dbReference type="InterPro" id="IPR054277">
    <property type="entry name" value="DUF7008"/>
</dbReference>
<reference evidence="2 3" key="1">
    <citation type="submission" date="2014-02" db="EMBL/GenBank/DDBJ databases">
        <title>The small core and large imbalanced accessory genome model reveals a collaborative survival strategy of Sorangium cellulosum strains in nature.</title>
        <authorList>
            <person name="Han K."/>
            <person name="Peng R."/>
            <person name="Blom J."/>
            <person name="Li Y.-Z."/>
        </authorList>
    </citation>
    <scope>NUCLEOTIDE SEQUENCE [LARGE SCALE GENOMIC DNA]</scope>
    <source>
        <strain evidence="2 3">So0007-03</strain>
    </source>
</reference>
<comment type="caution">
    <text evidence="2">The sequence shown here is derived from an EMBL/GenBank/DDBJ whole genome shotgun (WGS) entry which is preliminary data.</text>
</comment>
<sequence>MSIAFGEVSTHNHFALDRGGKVFNRTAPVIKLPPGATETQHLVLVAQLNSSTACFWMKQVCQNKGSQGINEGLKAEAWEQFYQFGGTKLESFPLVATAYPLLESFARHLDTLARDRVSDSARSILDARAASGPAALRAALKSRRDRDLDRLFKMVGLQEELDWLCYKLYGVDPDAEIRDPEQLPSLRPGLRPFELTLAQEDAERRAAIARGDEPDEQPTAWFERHGWEPHTSLDALPPAERRIVESRLERTAASRELSLLEQPTYKRRWYRPDHDAEEREAMELWLADRIEAWARERKEPFTIRQAAAALRADPALLAVGELLTGRPDFDVDALVGERVRADAVPNTKHHVFTAEGLLKRAAWEETWRLQHLEDEGRLPLGEDGKPIPIPVPRKYDRTDYQRPEFWSLRGKLDVPKERFIAFTEVPPPVGEETLYGWAGWTHRERARVLLALDEQLENAGVPVADRYGVMHGVWFLLPYVAWESQDAARDFRADVKSIVGEAGVTEAMLAEWAGRFPLAKPRAGGRGKGKKKA</sequence>
<proteinExistence type="predicted"/>
<accession>A0A150TJQ2</accession>
<evidence type="ECO:0000313" key="2">
    <source>
        <dbReference type="EMBL" id="KYG04932.1"/>
    </source>
</evidence>
<evidence type="ECO:0000313" key="3">
    <source>
        <dbReference type="Proteomes" id="UP000075502"/>
    </source>
</evidence>
<dbReference type="EMBL" id="JEME01002232">
    <property type="protein sequence ID" value="KYG04932.1"/>
    <property type="molecule type" value="Genomic_DNA"/>
</dbReference>
<name>A0A150TJQ2_SORCE</name>
<organism evidence="2 3">
    <name type="scientific">Sorangium cellulosum</name>
    <name type="common">Polyangium cellulosum</name>
    <dbReference type="NCBI Taxonomy" id="56"/>
    <lineage>
        <taxon>Bacteria</taxon>
        <taxon>Pseudomonadati</taxon>
        <taxon>Myxococcota</taxon>
        <taxon>Polyangia</taxon>
        <taxon>Polyangiales</taxon>
        <taxon>Polyangiaceae</taxon>
        <taxon>Sorangium</taxon>
    </lineage>
</organism>
<evidence type="ECO:0000259" key="1">
    <source>
        <dbReference type="Pfam" id="PF22654"/>
    </source>
</evidence>
<dbReference type="Proteomes" id="UP000075502">
    <property type="component" value="Unassembled WGS sequence"/>
</dbReference>
<dbReference type="AlphaFoldDB" id="A0A150TJQ2"/>
<gene>
    <name evidence="2" type="ORF">BE21_43850</name>
</gene>
<dbReference type="Pfam" id="PF22654">
    <property type="entry name" value="DUF7008"/>
    <property type="match status" value="1"/>
</dbReference>
<protein>
    <recommendedName>
        <fullName evidence="1">DUF7008 domain-containing protein</fullName>
    </recommendedName>
</protein>
<dbReference type="NCBIfam" id="NF033451">
    <property type="entry name" value="BREX_2_MTaseX"/>
    <property type="match status" value="1"/>
</dbReference>
<feature type="domain" description="DUF7008" evidence="1">
    <location>
        <begin position="154"/>
        <end position="513"/>
    </location>
</feature>